<dbReference type="Proteomes" id="UP000317243">
    <property type="component" value="Unassembled WGS sequence"/>
</dbReference>
<dbReference type="RefSeq" id="WP_146511932.1">
    <property type="nucleotide sequence ID" value="NZ_SIHI01000036.1"/>
</dbReference>
<dbReference type="PANTHER" id="PTHR30469">
    <property type="entry name" value="MULTIDRUG RESISTANCE PROTEIN MDTA"/>
    <property type="match status" value="1"/>
</dbReference>
<comment type="subcellular location">
    <subcellularLocation>
        <location evidence="1">Cell membrane</location>
    </subcellularLocation>
</comment>
<dbReference type="NCBIfam" id="TIGR01730">
    <property type="entry name" value="RND_mfp"/>
    <property type="match status" value="1"/>
</dbReference>
<evidence type="ECO:0000313" key="7">
    <source>
        <dbReference type="Proteomes" id="UP000317243"/>
    </source>
</evidence>
<gene>
    <name evidence="6" type="primary">bepF_4</name>
    <name evidence="6" type="ORF">KOR42_45880</name>
</gene>
<evidence type="ECO:0000256" key="1">
    <source>
        <dbReference type="ARBA" id="ARBA00004236"/>
    </source>
</evidence>
<dbReference type="AlphaFoldDB" id="A0A5C5VWJ5"/>
<organism evidence="6 7">
    <name type="scientific">Thalassoglobus neptunius</name>
    <dbReference type="NCBI Taxonomy" id="1938619"/>
    <lineage>
        <taxon>Bacteria</taxon>
        <taxon>Pseudomonadati</taxon>
        <taxon>Planctomycetota</taxon>
        <taxon>Planctomycetia</taxon>
        <taxon>Planctomycetales</taxon>
        <taxon>Planctomycetaceae</taxon>
        <taxon>Thalassoglobus</taxon>
    </lineage>
</organism>
<keyword evidence="7" id="KW-1185">Reference proteome</keyword>
<dbReference type="Gene3D" id="1.10.287.470">
    <property type="entry name" value="Helix hairpin bin"/>
    <property type="match status" value="1"/>
</dbReference>
<comment type="caution">
    <text evidence="6">The sequence shown here is derived from an EMBL/GenBank/DDBJ whole genome shotgun (WGS) entry which is preliminary data.</text>
</comment>
<evidence type="ECO:0000256" key="4">
    <source>
        <dbReference type="SAM" id="MobiDB-lite"/>
    </source>
</evidence>
<dbReference type="GO" id="GO:0015562">
    <property type="term" value="F:efflux transmembrane transporter activity"/>
    <property type="evidence" value="ECO:0007669"/>
    <property type="project" value="TreeGrafter"/>
</dbReference>
<protein>
    <submittedName>
        <fullName evidence="6">Efflux pump periplasmic linker BepF</fullName>
    </submittedName>
</protein>
<feature type="compositionally biased region" description="Basic and acidic residues" evidence="4">
    <location>
        <begin position="295"/>
        <end position="306"/>
    </location>
</feature>
<accession>A0A5C5VWJ5</accession>
<feature type="region of interest" description="Disordered" evidence="4">
    <location>
        <begin position="284"/>
        <end position="315"/>
    </location>
</feature>
<name>A0A5C5VWJ5_9PLAN</name>
<keyword evidence="3" id="KW-0175">Coiled coil</keyword>
<reference evidence="6 7" key="1">
    <citation type="submission" date="2019-02" db="EMBL/GenBank/DDBJ databases">
        <title>Deep-cultivation of Planctomycetes and their phenomic and genomic characterization uncovers novel biology.</title>
        <authorList>
            <person name="Wiegand S."/>
            <person name="Jogler M."/>
            <person name="Boedeker C."/>
            <person name="Pinto D."/>
            <person name="Vollmers J."/>
            <person name="Rivas-Marin E."/>
            <person name="Kohn T."/>
            <person name="Peeters S.H."/>
            <person name="Heuer A."/>
            <person name="Rast P."/>
            <person name="Oberbeckmann S."/>
            <person name="Bunk B."/>
            <person name="Jeske O."/>
            <person name="Meyerdierks A."/>
            <person name="Storesund J.E."/>
            <person name="Kallscheuer N."/>
            <person name="Luecker S."/>
            <person name="Lage O.M."/>
            <person name="Pohl T."/>
            <person name="Merkel B.J."/>
            <person name="Hornburger P."/>
            <person name="Mueller R.-W."/>
            <person name="Bruemmer F."/>
            <person name="Labrenz M."/>
            <person name="Spormann A.M."/>
            <person name="Op Den Camp H."/>
            <person name="Overmann J."/>
            <person name="Amann R."/>
            <person name="Jetten M.S.M."/>
            <person name="Mascher T."/>
            <person name="Medema M.H."/>
            <person name="Devos D.P."/>
            <person name="Kaster A.-K."/>
            <person name="Ovreas L."/>
            <person name="Rohde M."/>
            <person name="Galperin M.Y."/>
            <person name="Jogler C."/>
        </authorList>
    </citation>
    <scope>NUCLEOTIDE SEQUENCE [LARGE SCALE GENOMIC DNA]</scope>
    <source>
        <strain evidence="6 7">KOR42</strain>
    </source>
</reference>
<evidence type="ECO:0000256" key="3">
    <source>
        <dbReference type="SAM" id="Coils"/>
    </source>
</evidence>
<comment type="similarity">
    <text evidence="2">Belongs to the membrane fusion protein (MFP) (TC 8.A.1) family.</text>
</comment>
<dbReference type="GO" id="GO:1990281">
    <property type="term" value="C:efflux pump complex"/>
    <property type="evidence" value="ECO:0007669"/>
    <property type="project" value="TreeGrafter"/>
</dbReference>
<dbReference type="Gene3D" id="2.40.30.170">
    <property type="match status" value="1"/>
</dbReference>
<dbReference type="SUPFAM" id="SSF111369">
    <property type="entry name" value="HlyD-like secretion proteins"/>
    <property type="match status" value="1"/>
</dbReference>
<dbReference type="Gene3D" id="2.40.50.100">
    <property type="match status" value="1"/>
</dbReference>
<dbReference type="InterPro" id="IPR058626">
    <property type="entry name" value="MdtA-like_b-barrel"/>
</dbReference>
<feature type="coiled-coil region" evidence="3">
    <location>
        <begin position="99"/>
        <end position="168"/>
    </location>
</feature>
<dbReference type="PANTHER" id="PTHR30469:SF15">
    <property type="entry name" value="HLYD FAMILY OF SECRETION PROTEINS"/>
    <property type="match status" value="1"/>
</dbReference>
<dbReference type="Pfam" id="PF25944">
    <property type="entry name" value="Beta-barrel_RND"/>
    <property type="match status" value="1"/>
</dbReference>
<feature type="domain" description="Multidrug resistance protein MdtA-like beta-barrel" evidence="5">
    <location>
        <begin position="219"/>
        <end position="281"/>
    </location>
</feature>
<evidence type="ECO:0000259" key="5">
    <source>
        <dbReference type="Pfam" id="PF25944"/>
    </source>
</evidence>
<dbReference type="EMBL" id="SIHI01000036">
    <property type="protein sequence ID" value="TWT42988.1"/>
    <property type="molecule type" value="Genomic_DNA"/>
</dbReference>
<evidence type="ECO:0000313" key="6">
    <source>
        <dbReference type="EMBL" id="TWT42988.1"/>
    </source>
</evidence>
<proteinExistence type="inferred from homology"/>
<evidence type="ECO:0000256" key="2">
    <source>
        <dbReference type="ARBA" id="ARBA00009477"/>
    </source>
</evidence>
<dbReference type="OrthoDB" id="259511at2"/>
<sequence length="315" mass="35332">MLEVLLLCSLLGGDVDHPTVKTDTVSISFIDDVELSCEEPGRLASVDVQVGMTVEEGQRIARQEDSSARIDVERAESQLRMAHFASQNDLEYQLQLKARDIARSELERAEESRKQYAKSVSQSEIDRLKFALDETELKIEQAKFQQEMKRLEAQLREDELAIAQNKLARRELRSPVSGMVVEVNYQPGEWIQPGEPIARIVRVDRVRAEGLIPASVVRVRRGQPASVSFILDDGTESVHSGIVTFVDPEIDPITEQVRVQAEIENTNGTLRPGQHPRMTIELIEPTNDTAQMKDSVQEKNGSEEKLSSNTSESPE</sequence>
<dbReference type="InterPro" id="IPR006143">
    <property type="entry name" value="RND_pump_MFP"/>
</dbReference>